<gene>
    <name evidence="1" type="ORF">dnm_091860</name>
</gene>
<reference evidence="1" key="1">
    <citation type="journal article" date="2021" name="Microb. Physiol.">
        <title>Proteogenomic Insights into the Physiology of Marine, Sulfate-Reducing, Filamentous Desulfonema limicola and Desulfonema magnum.</title>
        <authorList>
            <person name="Schnaars V."/>
            <person name="Wohlbrand L."/>
            <person name="Scheve S."/>
            <person name="Hinrichs C."/>
            <person name="Reinhardt R."/>
            <person name="Rabus R."/>
        </authorList>
    </citation>
    <scope>NUCLEOTIDE SEQUENCE</scope>
    <source>
        <strain evidence="1">4be13</strain>
    </source>
</reference>
<name>A0A975GTH9_9BACT</name>
<sequence length="39" mass="4439">MPGRQHIHSMIYYKDAAFTGLGRPSSKSVVIIRNYESDI</sequence>
<organism evidence="1 2">
    <name type="scientific">Desulfonema magnum</name>
    <dbReference type="NCBI Taxonomy" id="45655"/>
    <lineage>
        <taxon>Bacteria</taxon>
        <taxon>Pseudomonadati</taxon>
        <taxon>Thermodesulfobacteriota</taxon>
        <taxon>Desulfobacteria</taxon>
        <taxon>Desulfobacterales</taxon>
        <taxon>Desulfococcaceae</taxon>
        <taxon>Desulfonema</taxon>
    </lineage>
</organism>
<dbReference type="EMBL" id="CP061800">
    <property type="protein sequence ID" value="QTA93089.1"/>
    <property type="molecule type" value="Genomic_DNA"/>
</dbReference>
<keyword evidence="2" id="KW-1185">Reference proteome</keyword>
<dbReference type="AlphaFoldDB" id="A0A975GTH9"/>
<accession>A0A975GTH9</accession>
<dbReference type="KEGG" id="dmm:dnm_091860"/>
<protein>
    <submittedName>
        <fullName evidence="1">Uncharacterized protein</fullName>
    </submittedName>
</protein>
<evidence type="ECO:0000313" key="1">
    <source>
        <dbReference type="EMBL" id="QTA93089.1"/>
    </source>
</evidence>
<evidence type="ECO:0000313" key="2">
    <source>
        <dbReference type="Proteomes" id="UP000663722"/>
    </source>
</evidence>
<proteinExistence type="predicted"/>
<dbReference type="Proteomes" id="UP000663722">
    <property type="component" value="Chromosome"/>
</dbReference>